<dbReference type="GO" id="GO:0005737">
    <property type="term" value="C:cytoplasm"/>
    <property type="evidence" value="ECO:0007669"/>
    <property type="project" value="TreeGrafter"/>
</dbReference>
<feature type="compositionally biased region" description="Polar residues" evidence="6">
    <location>
        <begin position="538"/>
        <end position="570"/>
    </location>
</feature>
<keyword evidence="9" id="KW-1185">Reference proteome</keyword>
<dbReference type="GO" id="GO:0004694">
    <property type="term" value="F:eukaryotic translation initiation factor 2alpha kinase activity"/>
    <property type="evidence" value="ECO:0007669"/>
    <property type="project" value="TreeGrafter"/>
</dbReference>
<dbReference type="EMBL" id="MU001499">
    <property type="protein sequence ID" value="KAF2445842.1"/>
    <property type="molecule type" value="Genomic_DNA"/>
</dbReference>
<evidence type="ECO:0000256" key="2">
    <source>
        <dbReference type="ARBA" id="ARBA00022741"/>
    </source>
</evidence>
<dbReference type="GO" id="GO:0005524">
    <property type="term" value="F:ATP binding"/>
    <property type="evidence" value="ECO:0007669"/>
    <property type="project" value="UniProtKB-KW"/>
</dbReference>
<dbReference type="AlphaFoldDB" id="A0A9P4PKX7"/>
<dbReference type="SUPFAM" id="SSF56112">
    <property type="entry name" value="Protein kinase-like (PK-like)"/>
    <property type="match status" value="1"/>
</dbReference>
<protein>
    <recommendedName>
        <fullName evidence="7">Protein kinase domain-containing protein</fullName>
    </recommendedName>
</protein>
<dbReference type="PANTHER" id="PTHR11042">
    <property type="entry name" value="EUKARYOTIC TRANSLATION INITIATION FACTOR 2-ALPHA KINASE EIF2-ALPHA KINASE -RELATED"/>
    <property type="match status" value="1"/>
</dbReference>
<gene>
    <name evidence="8" type="ORF">P171DRAFT_484501</name>
</gene>
<feature type="compositionally biased region" description="Low complexity" evidence="6">
    <location>
        <begin position="416"/>
        <end position="428"/>
    </location>
</feature>
<proteinExistence type="inferred from homology"/>
<feature type="compositionally biased region" description="Polar residues" evidence="6">
    <location>
        <begin position="118"/>
        <end position="128"/>
    </location>
</feature>
<dbReference type="Pfam" id="PF00069">
    <property type="entry name" value="Pkinase"/>
    <property type="match status" value="1"/>
</dbReference>
<evidence type="ECO:0000256" key="1">
    <source>
        <dbReference type="ARBA" id="ARBA00022679"/>
    </source>
</evidence>
<feature type="compositionally biased region" description="Low complexity" evidence="6">
    <location>
        <begin position="30"/>
        <end position="47"/>
    </location>
</feature>
<sequence length="1098" mass="119345">MDFAYSPHRDTGGTLHLPSPTHHAYPAHFSSSLQQLRRSLSRSPSKPSRFHLRMGKADASGSPISPLATSRAFSPKALKQTSPIAAYTESPFGSQAPQTTKKSKFAVRRTLGDRIRSSPRNRNTTTPKSPRRALVESTDRANGSPFVSRSLFGEENMPVRKSSIDSWDQEDSARFDIDDQPIKFEVFRSQPQSSTTPAPSRFAPPQPSPLKRRDGASDFESASCATPNPKRRSLHAGLPTDLNVFEQTPMPKHSAEESHTPQEPEPFSLFSTPAPNGNSASLFHTPAPNMNSASLFNTPAPNGNSASLFNTPAPNMNSTSLFGTPASNMNSPARRNTSIRRAVSQRTPAGSPRPKPSMDGEFMKPGLAASKTRPQRASLDGFNFSSPVSGESVFGRSTTQPSMRGGASNPSRHPLATTVTASASSSVAGDSPIAMPVPPTLGPPNPFTQSLPLGAMRPHESDDGSFDTPLPYRPVELNIFARSTGGLLSKKSRDVESPKADKYQLPETPSKRHSFPPPCGAESPLSQSFRTSFRDKIQQQQQPVFGTPSSHASKLSFSSMFGNPDTVSQRRGSHVSLDGLDDDASVSPTANRMTDSQSSVDDMPPTPTKNGDSYGRRSGRSSLRRSTFKRPVTRGSIGTDTFTAPEDSTTPQIESAPLFRHSISGDSPHTPIGNESSTVPDPSKLSISGNRPGVLHFGSSFGSDCSNSFPPMTPTTPRDHSALFSRNHAAIPIGLPKNDVDESLAARFGHVEVLEGAKGEFSQMFKVSQPLKYGANSPFSTSTLCAVVKKTKKPMLGPLDRKKKLQEVEVLMALRGNDHIVAYKDHWEHSQHLYIETEYCDNGNLKDFLTKGRLDDFRIWKILLDLSLGLKFIHDSSFIHLDLKPANILIDFGGWLKIADFGLATPWPAQKGIDGEGDRAYLSPEALHGRFDKPADVYALGLIMSEIAGDCEMPQFGDSWQKLRSGEFSVLPSLSWSTQSTLSRDENGDPVESAAQAYVDSTGYLTQELQDEVTKAPRFMTDREDPNSMDMVARAMILYDAADRPTAEAVSMAYGCQWVAHRRSAGATIYEGNFGPSEDTLCGYEPMITDNADAMDMS</sequence>
<feature type="compositionally biased region" description="Basic and acidic residues" evidence="6">
    <location>
        <begin position="491"/>
        <end position="504"/>
    </location>
</feature>
<evidence type="ECO:0000313" key="9">
    <source>
        <dbReference type="Proteomes" id="UP000799764"/>
    </source>
</evidence>
<evidence type="ECO:0000256" key="3">
    <source>
        <dbReference type="ARBA" id="ARBA00022777"/>
    </source>
</evidence>
<feature type="region of interest" description="Disordered" evidence="6">
    <location>
        <begin position="490"/>
        <end position="691"/>
    </location>
</feature>
<comment type="similarity">
    <text evidence="5">Belongs to the protein kinase superfamily. Ser/Thr protein kinase family. GCN2 subfamily.</text>
</comment>
<evidence type="ECO:0000256" key="6">
    <source>
        <dbReference type="SAM" id="MobiDB-lite"/>
    </source>
</evidence>
<keyword evidence="1" id="KW-0808">Transferase</keyword>
<feature type="compositionally biased region" description="Polar residues" evidence="6">
    <location>
        <begin position="586"/>
        <end position="600"/>
    </location>
</feature>
<name>A0A9P4PKX7_9PLEO</name>
<evidence type="ECO:0000313" key="8">
    <source>
        <dbReference type="EMBL" id="KAF2445842.1"/>
    </source>
</evidence>
<evidence type="ECO:0000259" key="7">
    <source>
        <dbReference type="PROSITE" id="PS50011"/>
    </source>
</evidence>
<dbReference type="SMART" id="SM00220">
    <property type="entry name" value="S_TKc"/>
    <property type="match status" value="1"/>
</dbReference>
<feature type="compositionally biased region" description="Basic and acidic residues" evidence="6">
    <location>
        <begin position="171"/>
        <end position="186"/>
    </location>
</feature>
<feature type="compositionally biased region" description="Polar residues" evidence="6">
    <location>
        <begin position="673"/>
        <end position="689"/>
    </location>
</feature>
<feature type="region of interest" description="Disordered" evidence="6">
    <location>
        <begin position="383"/>
        <end position="468"/>
    </location>
</feature>
<feature type="compositionally biased region" description="Polar residues" evidence="6">
    <location>
        <begin position="636"/>
        <end position="653"/>
    </location>
</feature>
<dbReference type="InterPro" id="IPR011009">
    <property type="entry name" value="Kinase-like_dom_sf"/>
</dbReference>
<keyword evidence="3" id="KW-0418">Kinase</keyword>
<dbReference type="Gene3D" id="1.10.510.10">
    <property type="entry name" value="Transferase(Phosphotransferase) domain 1"/>
    <property type="match status" value="1"/>
</dbReference>
<feature type="compositionally biased region" description="Basic residues" evidence="6">
    <location>
        <begin position="617"/>
        <end position="632"/>
    </location>
</feature>
<feature type="compositionally biased region" description="Low complexity" evidence="6">
    <location>
        <begin position="189"/>
        <end position="200"/>
    </location>
</feature>
<keyword evidence="2" id="KW-0547">Nucleotide-binding</keyword>
<evidence type="ECO:0000256" key="5">
    <source>
        <dbReference type="ARBA" id="ARBA00037982"/>
    </source>
</evidence>
<feature type="compositionally biased region" description="Polar residues" evidence="6">
    <location>
        <begin position="325"/>
        <end position="336"/>
    </location>
</feature>
<evidence type="ECO:0000256" key="4">
    <source>
        <dbReference type="ARBA" id="ARBA00022840"/>
    </source>
</evidence>
<dbReference type="InterPro" id="IPR008271">
    <property type="entry name" value="Ser/Thr_kinase_AS"/>
</dbReference>
<dbReference type="Gene3D" id="3.30.200.20">
    <property type="entry name" value="Phosphorylase Kinase, domain 1"/>
    <property type="match status" value="1"/>
</dbReference>
<dbReference type="PANTHER" id="PTHR11042:SF187">
    <property type="entry name" value="EUKARYOTIC TRANSLATION INITIATION FACTOR 2-ALPHA KINASE 2"/>
    <property type="match status" value="1"/>
</dbReference>
<dbReference type="PROSITE" id="PS50011">
    <property type="entry name" value="PROTEIN_KINASE_DOM"/>
    <property type="match status" value="1"/>
</dbReference>
<dbReference type="GO" id="GO:0005634">
    <property type="term" value="C:nucleus"/>
    <property type="evidence" value="ECO:0007669"/>
    <property type="project" value="TreeGrafter"/>
</dbReference>
<feature type="compositionally biased region" description="Basic and acidic residues" evidence="6">
    <location>
        <begin position="253"/>
        <end position="262"/>
    </location>
</feature>
<feature type="compositionally biased region" description="Polar residues" evidence="6">
    <location>
        <begin position="269"/>
        <end position="286"/>
    </location>
</feature>
<dbReference type="InterPro" id="IPR000719">
    <property type="entry name" value="Prot_kinase_dom"/>
</dbReference>
<keyword evidence="4" id="KW-0067">ATP-binding</keyword>
<reference evidence="8" key="1">
    <citation type="journal article" date="2020" name="Stud. Mycol.">
        <title>101 Dothideomycetes genomes: a test case for predicting lifestyles and emergence of pathogens.</title>
        <authorList>
            <person name="Haridas S."/>
            <person name="Albert R."/>
            <person name="Binder M."/>
            <person name="Bloem J."/>
            <person name="Labutti K."/>
            <person name="Salamov A."/>
            <person name="Andreopoulos B."/>
            <person name="Baker S."/>
            <person name="Barry K."/>
            <person name="Bills G."/>
            <person name="Bluhm B."/>
            <person name="Cannon C."/>
            <person name="Castanera R."/>
            <person name="Culley D."/>
            <person name="Daum C."/>
            <person name="Ezra D."/>
            <person name="Gonzalez J."/>
            <person name="Henrissat B."/>
            <person name="Kuo A."/>
            <person name="Liang C."/>
            <person name="Lipzen A."/>
            <person name="Lutzoni F."/>
            <person name="Magnuson J."/>
            <person name="Mondo S."/>
            <person name="Nolan M."/>
            <person name="Ohm R."/>
            <person name="Pangilinan J."/>
            <person name="Park H.-J."/>
            <person name="Ramirez L."/>
            <person name="Alfaro M."/>
            <person name="Sun H."/>
            <person name="Tritt A."/>
            <person name="Yoshinaga Y."/>
            <person name="Zwiers L.-H."/>
            <person name="Turgeon B."/>
            <person name="Goodwin S."/>
            <person name="Spatafora J."/>
            <person name="Crous P."/>
            <person name="Grigoriev I."/>
        </authorList>
    </citation>
    <scope>NUCLEOTIDE SEQUENCE</scope>
    <source>
        <strain evidence="8">CBS 690.94</strain>
    </source>
</reference>
<dbReference type="Proteomes" id="UP000799764">
    <property type="component" value="Unassembled WGS sequence"/>
</dbReference>
<dbReference type="OrthoDB" id="5337378at2759"/>
<dbReference type="InterPro" id="IPR050339">
    <property type="entry name" value="CC_SR_Kinase"/>
</dbReference>
<feature type="compositionally biased region" description="Polar residues" evidence="6">
    <location>
        <begin position="383"/>
        <end position="402"/>
    </location>
</feature>
<accession>A0A9P4PKX7</accession>
<feature type="region of interest" description="Disordered" evidence="6">
    <location>
        <begin position="1"/>
        <end position="237"/>
    </location>
</feature>
<feature type="compositionally biased region" description="Pro residues" evidence="6">
    <location>
        <begin position="435"/>
        <end position="446"/>
    </location>
</feature>
<feature type="domain" description="Protein kinase" evidence="7">
    <location>
        <begin position="750"/>
        <end position="1059"/>
    </location>
</feature>
<comment type="caution">
    <text evidence="8">The sequence shown here is derived from an EMBL/GenBank/DDBJ whole genome shotgun (WGS) entry which is preliminary data.</text>
</comment>
<feature type="region of interest" description="Disordered" evidence="6">
    <location>
        <begin position="251"/>
        <end position="286"/>
    </location>
</feature>
<feature type="compositionally biased region" description="Polar residues" evidence="6">
    <location>
        <begin position="91"/>
        <end position="100"/>
    </location>
</feature>
<feature type="region of interest" description="Disordered" evidence="6">
    <location>
        <begin position="325"/>
        <end position="365"/>
    </location>
</feature>
<dbReference type="PROSITE" id="PS00108">
    <property type="entry name" value="PROTEIN_KINASE_ST"/>
    <property type="match status" value="1"/>
</dbReference>
<organism evidence="8 9">
    <name type="scientific">Karstenula rhodostoma CBS 690.94</name>
    <dbReference type="NCBI Taxonomy" id="1392251"/>
    <lineage>
        <taxon>Eukaryota</taxon>
        <taxon>Fungi</taxon>
        <taxon>Dikarya</taxon>
        <taxon>Ascomycota</taxon>
        <taxon>Pezizomycotina</taxon>
        <taxon>Dothideomycetes</taxon>
        <taxon>Pleosporomycetidae</taxon>
        <taxon>Pleosporales</taxon>
        <taxon>Massarineae</taxon>
        <taxon>Didymosphaeriaceae</taxon>
        <taxon>Karstenula</taxon>
    </lineage>
</organism>